<protein>
    <submittedName>
        <fullName evidence="2">Uncharacterized protein</fullName>
    </submittedName>
</protein>
<name>A0A8H4T4S0_9HYPO</name>
<feature type="compositionally biased region" description="Basic and acidic residues" evidence="1">
    <location>
        <begin position="133"/>
        <end position="145"/>
    </location>
</feature>
<reference evidence="2" key="2">
    <citation type="submission" date="2020-05" db="EMBL/GenBank/DDBJ databases">
        <authorList>
            <person name="Kim H.-S."/>
            <person name="Proctor R.H."/>
            <person name="Brown D.W."/>
        </authorList>
    </citation>
    <scope>NUCLEOTIDE SEQUENCE</scope>
    <source>
        <strain evidence="2">NRRL 20472</strain>
    </source>
</reference>
<feature type="region of interest" description="Disordered" evidence="1">
    <location>
        <begin position="133"/>
        <end position="162"/>
    </location>
</feature>
<dbReference type="OrthoDB" id="10071171at2759"/>
<keyword evidence="3" id="KW-1185">Reference proteome</keyword>
<evidence type="ECO:0000256" key="1">
    <source>
        <dbReference type="SAM" id="MobiDB-lite"/>
    </source>
</evidence>
<proteinExistence type="predicted"/>
<comment type="caution">
    <text evidence="2">The sequence shown here is derived from an EMBL/GenBank/DDBJ whole genome shotgun (WGS) entry which is preliminary data.</text>
</comment>
<evidence type="ECO:0000313" key="2">
    <source>
        <dbReference type="EMBL" id="KAF4951252.1"/>
    </source>
</evidence>
<organism evidence="2 3">
    <name type="scientific">Fusarium sarcochroum</name>
    <dbReference type="NCBI Taxonomy" id="1208366"/>
    <lineage>
        <taxon>Eukaryota</taxon>
        <taxon>Fungi</taxon>
        <taxon>Dikarya</taxon>
        <taxon>Ascomycota</taxon>
        <taxon>Pezizomycotina</taxon>
        <taxon>Sordariomycetes</taxon>
        <taxon>Hypocreomycetidae</taxon>
        <taxon>Hypocreales</taxon>
        <taxon>Nectriaceae</taxon>
        <taxon>Fusarium</taxon>
        <taxon>Fusarium lateritium species complex</taxon>
    </lineage>
</organism>
<reference evidence="2" key="1">
    <citation type="journal article" date="2020" name="BMC Genomics">
        <title>Correction to: Identification and distribution of gene clusters required for synthesis of sphingolipid metabolism inhibitors in diverse species of the filamentous fungus Fusarium.</title>
        <authorList>
            <person name="Kim H.S."/>
            <person name="Lohmar J.M."/>
            <person name="Busman M."/>
            <person name="Brown D.W."/>
            <person name="Naumann T.A."/>
            <person name="Divon H.H."/>
            <person name="Lysoe E."/>
            <person name="Uhlig S."/>
            <person name="Proctor R.H."/>
        </authorList>
    </citation>
    <scope>NUCLEOTIDE SEQUENCE</scope>
    <source>
        <strain evidence="2">NRRL 20472</strain>
    </source>
</reference>
<gene>
    <name evidence="2" type="ORF">FSARC_12979</name>
</gene>
<accession>A0A8H4T4S0</accession>
<dbReference type="Proteomes" id="UP000622797">
    <property type="component" value="Unassembled WGS sequence"/>
</dbReference>
<dbReference type="AlphaFoldDB" id="A0A8H4T4S0"/>
<sequence length="446" mass="50303">MHGTVFRTRKIRTSAPLGSWVVRDRRFCGVVIASYEAEPYVHMTTSQDLMNDIIASSSQTQTINLPGQSAMVLEERLQDKSAKISPCLPSLPAGQKLSSNCDESQQGRIDPSTTCSEDPLKTRCFERDQNFEKDGADVAENDLRRTKSQHNLQQNDTDEAGEDHATRLIRGKTRNFADLREGGHDLVCYFMAKSDAEPRRHYQAEFLSTLIQADAATDLLAHHGELPSRAVAWIDDRTNDGDIDQYAVTALMLTAPRSQVEALSNAFFQHLAFKSHIGATVSSEIPSNFTFLAQLPFYTCTSAKEAPRDLRTTRDGSSLRKVLDLRFLEGPSEQSQHDPVDYLCEAQISILLTGLDDQRWTSYCFVDTYYEPEGMRERVDRYRGDAIVLDGLQNDRLTAGLCDTNGPMLDPGVYFLAALAKQAKEFKNEWLYTTHLFRRKIKEYMS</sequence>
<dbReference type="EMBL" id="JABEXW010000926">
    <property type="protein sequence ID" value="KAF4951252.1"/>
    <property type="molecule type" value="Genomic_DNA"/>
</dbReference>
<evidence type="ECO:0000313" key="3">
    <source>
        <dbReference type="Proteomes" id="UP000622797"/>
    </source>
</evidence>